<keyword evidence="5" id="KW-1185">Reference proteome</keyword>
<dbReference type="InterPro" id="IPR052694">
    <property type="entry name" value="Mt_uS3-like"/>
</dbReference>
<dbReference type="Proteomes" id="UP001157006">
    <property type="component" value="Chromosome 2"/>
</dbReference>
<dbReference type="Pfam" id="PF26057">
    <property type="entry name" value="DUF8018"/>
    <property type="match status" value="1"/>
</dbReference>
<feature type="transmembrane region" description="Helical" evidence="2">
    <location>
        <begin position="72"/>
        <end position="91"/>
    </location>
</feature>
<dbReference type="EMBL" id="OX451737">
    <property type="protein sequence ID" value="CAI8597869.1"/>
    <property type="molecule type" value="Genomic_DNA"/>
</dbReference>
<evidence type="ECO:0000256" key="2">
    <source>
        <dbReference type="SAM" id="Phobius"/>
    </source>
</evidence>
<name>A0AAV0ZI63_VICFA</name>
<feature type="transmembrane region" description="Helical" evidence="2">
    <location>
        <begin position="7"/>
        <end position="24"/>
    </location>
</feature>
<feature type="transmembrane region" description="Helical" evidence="2">
    <location>
        <begin position="30"/>
        <end position="51"/>
    </location>
</feature>
<feature type="compositionally biased region" description="Low complexity" evidence="1">
    <location>
        <begin position="134"/>
        <end position="145"/>
    </location>
</feature>
<proteinExistence type="predicted"/>
<evidence type="ECO:0000313" key="4">
    <source>
        <dbReference type="EMBL" id="CAI8597869.1"/>
    </source>
</evidence>
<protein>
    <recommendedName>
        <fullName evidence="3">DUF8018 domain-containing protein</fullName>
    </recommendedName>
</protein>
<feature type="domain" description="DUF8018" evidence="3">
    <location>
        <begin position="180"/>
        <end position="280"/>
    </location>
</feature>
<dbReference type="PANTHER" id="PTHR35289:SF1">
    <property type="entry name" value="ATP SYNTHASE 9 MITOCHONDRIAL-RELATED"/>
    <property type="match status" value="1"/>
</dbReference>
<organism evidence="4 5">
    <name type="scientific">Vicia faba</name>
    <name type="common">Broad bean</name>
    <name type="synonym">Faba vulgaris</name>
    <dbReference type="NCBI Taxonomy" id="3906"/>
    <lineage>
        <taxon>Eukaryota</taxon>
        <taxon>Viridiplantae</taxon>
        <taxon>Streptophyta</taxon>
        <taxon>Embryophyta</taxon>
        <taxon>Tracheophyta</taxon>
        <taxon>Spermatophyta</taxon>
        <taxon>Magnoliopsida</taxon>
        <taxon>eudicotyledons</taxon>
        <taxon>Gunneridae</taxon>
        <taxon>Pentapetalae</taxon>
        <taxon>rosids</taxon>
        <taxon>fabids</taxon>
        <taxon>Fabales</taxon>
        <taxon>Fabaceae</taxon>
        <taxon>Papilionoideae</taxon>
        <taxon>50 kb inversion clade</taxon>
        <taxon>NPAAA clade</taxon>
        <taxon>Hologalegina</taxon>
        <taxon>IRL clade</taxon>
        <taxon>Fabeae</taxon>
        <taxon>Vicia</taxon>
    </lineage>
</organism>
<keyword evidence="2" id="KW-0472">Membrane</keyword>
<dbReference type="AlphaFoldDB" id="A0AAV0ZI63"/>
<dbReference type="InterPro" id="IPR058331">
    <property type="entry name" value="DUF8018"/>
</dbReference>
<evidence type="ECO:0000313" key="5">
    <source>
        <dbReference type="Proteomes" id="UP001157006"/>
    </source>
</evidence>
<evidence type="ECO:0000259" key="3">
    <source>
        <dbReference type="Pfam" id="PF26057"/>
    </source>
</evidence>
<keyword evidence="2" id="KW-1133">Transmembrane helix</keyword>
<reference evidence="4 5" key="1">
    <citation type="submission" date="2023-01" db="EMBL/GenBank/DDBJ databases">
        <authorList>
            <person name="Kreplak J."/>
        </authorList>
    </citation>
    <scope>NUCLEOTIDE SEQUENCE [LARGE SCALE GENOMIC DNA]</scope>
</reference>
<accession>A0AAV0ZI63</accession>
<feature type="region of interest" description="Disordered" evidence="1">
    <location>
        <begin position="131"/>
        <end position="151"/>
    </location>
</feature>
<sequence>MSEFAPICIYLVISLLVSLILLGLPRLFHLFYSFLIIIPLLGVFYSLCMKLGSIDLFNSLLFKIGLSLGSRVLFYAFFKLGLAGGLAWVLLNVLRALFSADGGVSIGNGMMPHGAAESTNSDLFTYTSDLVEDSGSSGRSRSTSTVNQPLPGEQAMPPALPVMQEAANQAAHVPYPYPHDEIIGGDSVESIQRRLLGGSPSPSAHLIQMARIQAEDLFEVKVDICQVMAGLHPGGDWMGRGARALDNPRTFTGKDSLKNLARLRDGVVSGDATKITTLKQRMLWRRSGGDTESHA</sequence>
<evidence type="ECO:0000256" key="1">
    <source>
        <dbReference type="SAM" id="MobiDB-lite"/>
    </source>
</evidence>
<keyword evidence="2" id="KW-0812">Transmembrane</keyword>
<dbReference type="PANTHER" id="PTHR35289">
    <property type="entry name" value="TRANSMEMBRANE PROTEIN"/>
    <property type="match status" value="1"/>
</dbReference>
<gene>
    <name evidence="4" type="ORF">VFH_II101600</name>
</gene>